<dbReference type="SUPFAM" id="SSF53474">
    <property type="entry name" value="alpha/beta-Hydrolases"/>
    <property type="match status" value="1"/>
</dbReference>
<dbReference type="Pfam" id="PF12697">
    <property type="entry name" value="Abhydrolase_6"/>
    <property type="match status" value="1"/>
</dbReference>
<dbReference type="PANTHER" id="PTHR43194:SF5">
    <property type="entry name" value="PIMELOYL-[ACYL-CARRIER PROTEIN] METHYL ESTER ESTERASE"/>
    <property type="match status" value="1"/>
</dbReference>
<organism evidence="2 3">
    <name type="scientific">Massilia cavernae</name>
    <dbReference type="NCBI Taxonomy" id="2320864"/>
    <lineage>
        <taxon>Bacteria</taxon>
        <taxon>Pseudomonadati</taxon>
        <taxon>Pseudomonadota</taxon>
        <taxon>Betaproteobacteria</taxon>
        <taxon>Burkholderiales</taxon>
        <taxon>Oxalobacteraceae</taxon>
        <taxon>Telluria group</taxon>
        <taxon>Massilia</taxon>
    </lineage>
</organism>
<proteinExistence type="predicted"/>
<reference evidence="2 3" key="1">
    <citation type="submission" date="2018-09" db="EMBL/GenBank/DDBJ databases">
        <authorList>
            <person name="Zhu H."/>
        </authorList>
    </citation>
    <scope>NUCLEOTIDE SEQUENCE [LARGE SCALE GENOMIC DNA]</scope>
    <source>
        <strain evidence="2 3">K1S02-61</strain>
    </source>
</reference>
<gene>
    <name evidence="2" type="ORF">D3872_05990</name>
</gene>
<dbReference type="InterPro" id="IPR050228">
    <property type="entry name" value="Carboxylesterase_BioH"/>
</dbReference>
<dbReference type="Gene3D" id="3.40.50.1820">
    <property type="entry name" value="alpha/beta hydrolase"/>
    <property type="match status" value="1"/>
</dbReference>
<dbReference type="OrthoDB" id="5380819at2"/>
<dbReference type="RefSeq" id="WP_119809925.1">
    <property type="nucleotide sequence ID" value="NZ_QYUP01000065.1"/>
</dbReference>
<dbReference type="InterPro" id="IPR000073">
    <property type="entry name" value="AB_hydrolase_1"/>
</dbReference>
<dbReference type="GO" id="GO:0016787">
    <property type="term" value="F:hydrolase activity"/>
    <property type="evidence" value="ECO:0007669"/>
    <property type="project" value="UniProtKB-KW"/>
</dbReference>
<keyword evidence="3" id="KW-1185">Reference proteome</keyword>
<protein>
    <submittedName>
        <fullName evidence="2">Alpha/beta hydrolase</fullName>
    </submittedName>
</protein>
<dbReference type="EMBL" id="QYUP01000065">
    <property type="protein sequence ID" value="RJG21926.1"/>
    <property type="molecule type" value="Genomic_DNA"/>
</dbReference>
<dbReference type="Proteomes" id="UP000284006">
    <property type="component" value="Unassembled WGS sequence"/>
</dbReference>
<dbReference type="PANTHER" id="PTHR43194">
    <property type="entry name" value="HYDROLASE ALPHA/BETA FOLD FAMILY"/>
    <property type="match status" value="1"/>
</dbReference>
<evidence type="ECO:0000313" key="2">
    <source>
        <dbReference type="EMBL" id="RJG21926.1"/>
    </source>
</evidence>
<feature type="domain" description="AB hydrolase-1" evidence="1">
    <location>
        <begin position="25"/>
        <end position="151"/>
    </location>
</feature>
<accession>A0A418Y5J8</accession>
<comment type="caution">
    <text evidence="2">The sequence shown here is derived from an EMBL/GenBank/DDBJ whole genome shotgun (WGS) entry which is preliminary data.</text>
</comment>
<evidence type="ECO:0000313" key="3">
    <source>
        <dbReference type="Proteomes" id="UP000284006"/>
    </source>
</evidence>
<keyword evidence="2" id="KW-0378">Hydrolase</keyword>
<sequence>MAAPAERFDVGSMLVERHGQRGRPLVLIPGLGSGPWAWKDTVREYSGDYTVYVVTLPGFDGRPAVAGAGFDSARDALKQLIATRKIDKPVLIGHSMGGALALAVAAQLLDQVGGVVAVDGLPIFPTMENLPREQRSMMAQIAALNAPAFAAQQAQTGITPQAKAAYYTSLMAGTAKLEVVPVEGARHFVMFDQPRQVSDAIGRFLKVL</sequence>
<name>A0A418Y5J8_9BURK</name>
<dbReference type="AlphaFoldDB" id="A0A418Y5J8"/>
<evidence type="ECO:0000259" key="1">
    <source>
        <dbReference type="Pfam" id="PF12697"/>
    </source>
</evidence>
<dbReference type="InterPro" id="IPR029058">
    <property type="entry name" value="AB_hydrolase_fold"/>
</dbReference>